<dbReference type="PATRIC" id="fig|1423754.3.peg.374"/>
<dbReference type="InterPro" id="IPR036121">
    <property type="entry name" value="ATPase_F1/V1/A1_a/bsu_N_sf"/>
</dbReference>
<dbReference type="SUPFAM" id="SSF50615">
    <property type="entry name" value="N-terminal domain of alpha and beta subunits of F1 ATP synthase"/>
    <property type="match status" value="1"/>
</dbReference>
<comment type="function">
    <text evidence="14">Produces ATP from ADP in the presence of a sodium ion gradient across the membrane. The beta chain is the catalytic subunit.</text>
</comment>
<evidence type="ECO:0000313" key="18">
    <source>
        <dbReference type="Proteomes" id="UP000051223"/>
    </source>
</evidence>
<keyword evidence="8 15" id="KW-1278">Translocase</keyword>
<evidence type="ECO:0000256" key="8">
    <source>
        <dbReference type="ARBA" id="ARBA00022967"/>
    </source>
</evidence>
<comment type="function">
    <text evidence="15">Produces ATP from ADP in the presence of a proton gradient across the membrane. The catalytic sites are hosted primarily by the beta subunits.</text>
</comment>
<dbReference type="SUPFAM" id="SSF52540">
    <property type="entry name" value="P-loop containing nucleoside triphosphate hydrolases"/>
    <property type="match status" value="1"/>
</dbReference>
<dbReference type="Pfam" id="PF22919">
    <property type="entry name" value="ATP-synt_VA_C"/>
    <property type="match status" value="1"/>
</dbReference>
<dbReference type="EC" id="7.1.2.2" evidence="15"/>
<dbReference type="PANTHER" id="PTHR15184:SF71">
    <property type="entry name" value="ATP SYNTHASE SUBUNIT BETA, MITOCHONDRIAL"/>
    <property type="match status" value="1"/>
</dbReference>
<keyword evidence="11 15" id="KW-0139">CF(1)</keyword>
<dbReference type="InterPro" id="IPR050053">
    <property type="entry name" value="ATPase_alpha/beta_chains"/>
</dbReference>
<accession>A0A0R1YE40</accession>
<dbReference type="InterPro" id="IPR020003">
    <property type="entry name" value="ATPase_a/bsu_AS"/>
</dbReference>
<evidence type="ECO:0000313" key="17">
    <source>
        <dbReference type="EMBL" id="KRM37251.1"/>
    </source>
</evidence>
<protein>
    <recommendedName>
        <fullName evidence="15">ATP synthase subunit beta</fullName>
        <ecNumber evidence="15">7.1.2.2</ecNumber>
    </recommendedName>
    <alternativeName>
        <fullName evidence="15">ATP synthase F1 sector subunit beta</fullName>
    </alternativeName>
    <alternativeName>
        <fullName evidence="15">F-ATPase subunit beta</fullName>
    </alternativeName>
</protein>
<dbReference type="InterPro" id="IPR024034">
    <property type="entry name" value="ATPase_F1/V1_b/a_C"/>
</dbReference>
<reference evidence="17 18" key="1">
    <citation type="journal article" date="2015" name="Genome Announc.">
        <title>Expanding the biotechnology potential of lactobacilli through comparative genomics of 213 strains and associated genera.</title>
        <authorList>
            <person name="Sun Z."/>
            <person name="Harris H.M."/>
            <person name="McCann A."/>
            <person name="Guo C."/>
            <person name="Argimon S."/>
            <person name="Zhang W."/>
            <person name="Yang X."/>
            <person name="Jeffery I.B."/>
            <person name="Cooney J.C."/>
            <person name="Kagawa T.F."/>
            <person name="Liu W."/>
            <person name="Song Y."/>
            <person name="Salvetti E."/>
            <person name="Wrobel A."/>
            <person name="Rasinkangas P."/>
            <person name="Parkhill J."/>
            <person name="Rea M.C."/>
            <person name="O'Sullivan O."/>
            <person name="Ritari J."/>
            <person name="Douillard F.P."/>
            <person name="Paul Ross R."/>
            <person name="Yang R."/>
            <person name="Briner A.E."/>
            <person name="Felis G.E."/>
            <person name="de Vos W.M."/>
            <person name="Barrangou R."/>
            <person name="Klaenhammer T.R."/>
            <person name="Caufield P.W."/>
            <person name="Cui Y."/>
            <person name="Zhang H."/>
            <person name="O'Toole P.W."/>
        </authorList>
    </citation>
    <scope>NUCLEOTIDE SEQUENCE [LARGE SCALE GENOMIC DNA]</scope>
    <source>
        <strain evidence="17 18">DSM 5661</strain>
    </source>
</reference>
<sequence length="479" mass="52247">MSEGEIVQVIGPVVDVKFPLDKDLPDINNALRVIKSEDESIVLEVTLELGDGVLRTISMESTDGLRRGMKVEDTGAPISVPVGEDTLGRVFNVLGQPIDNGPEFPKDHPREGIHKPAPKYDELTTSREILETGIKVIDLLEPYVRGGKVGLFGGAGVGKTTIIQELIHNIAQEHGGISVFTGVGERTREGNDLYFEMKASGVLSKTAMVFGQMNEPPGARMRVALTGLTIAEYFRDVEGQDVLLFIDNIFRFTQAGSEVSALLGRMPSAVGYQPTLATEMGQLQERITSTKKGSITSIQAVYVPADDYTDPAPATTFAHLDATTNLERSLVEQGIYPAVDPLESSSSALDPEVVGNDHYETATRVQHVLQRYHELQDIISVLGMDELSDEEKLIVARARKVQFFLSQNFFVAEQFTGVPGSYVPIKETIKGFKLILDGHLDDLPEDAFRGVGPIEDVLKKAQEMGVTPSDPEAKALLEK</sequence>
<gene>
    <name evidence="15" type="primary">atpD</name>
    <name evidence="17" type="ORF">FC39_GL000360</name>
</gene>
<dbReference type="STRING" id="1423754.FC39_GL000360"/>
<dbReference type="FunFam" id="2.40.10.170:FF:000005">
    <property type="entry name" value="ATP synthase subunit beta"/>
    <property type="match status" value="1"/>
</dbReference>
<dbReference type="GO" id="GO:0005886">
    <property type="term" value="C:plasma membrane"/>
    <property type="evidence" value="ECO:0007669"/>
    <property type="project" value="UniProtKB-SubCell"/>
</dbReference>
<dbReference type="SUPFAM" id="SSF47917">
    <property type="entry name" value="C-terminal domain of alpha and beta subunits of F1 ATP synthase"/>
    <property type="match status" value="1"/>
</dbReference>
<dbReference type="PANTHER" id="PTHR15184">
    <property type="entry name" value="ATP SYNTHASE"/>
    <property type="match status" value="1"/>
</dbReference>
<dbReference type="FunFam" id="1.10.1140.10:FF:000001">
    <property type="entry name" value="ATP synthase subunit beta"/>
    <property type="match status" value="1"/>
</dbReference>
<comment type="catalytic activity">
    <reaction evidence="13">
        <text>4 Na(+)(in) + ATP + H2O = 4 Na(+)(out) + ADP + phosphate + H(+)</text>
        <dbReference type="Rhea" id="RHEA:58156"/>
        <dbReference type="ChEBI" id="CHEBI:15377"/>
        <dbReference type="ChEBI" id="CHEBI:15378"/>
        <dbReference type="ChEBI" id="CHEBI:29101"/>
        <dbReference type="ChEBI" id="CHEBI:30616"/>
        <dbReference type="ChEBI" id="CHEBI:43474"/>
        <dbReference type="ChEBI" id="CHEBI:456216"/>
        <dbReference type="EC" id="7.2.2.1"/>
    </reaction>
</comment>
<dbReference type="FunFam" id="3.40.50.300:FF:000004">
    <property type="entry name" value="ATP synthase subunit beta"/>
    <property type="match status" value="1"/>
</dbReference>
<evidence type="ECO:0000256" key="13">
    <source>
        <dbReference type="ARBA" id="ARBA00052325"/>
    </source>
</evidence>
<name>A0A0R1YE40_9LACO</name>
<dbReference type="InterPro" id="IPR000194">
    <property type="entry name" value="ATPase_F1/V1/A1_a/bsu_nucl-bd"/>
</dbReference>
<dbReference type="InterPro" id="IPR003593">
    <property type="entry name" value="AAA+_ATPase"/>
</dbReference>
<dbReference type="InterPro" id="IPR004100">
    <property type="entry name" value="ATPase_F1/V1/A1_a/bsu_N"/>
</dbReference>
<organism evidence="17 18">
    <name type="scientific">Lactobacillus hamsteri DSM 5661 = JCM 6256</name>
    <dbReference type="NCBI Taxonomy" id="1423754"/>
    <lineage>
        <taxon>Bacteria</taxon>
        <taxon>Bacillati</taxon>
        <taxon>Bacillota</taxon>
        <taxon>Bacilli</taxon>
        <taxon>Lactobacillales</taxon>
        <taxon>Lactobacillaceae</taxon>
        <taxon>Lactobacillus</taxon>
    </lineage>
</organism>
<evidence type="ECO:0000256" key="5">
    <source>
        <dbReference type="ARBA" id="ARBA00022741"/>
    </source>
</evidence>
<dbReference type="PROSITE" id="PS00152">
    <property type="entry name" value="ATPASE_ALPHA_BETA"/>
    <property type="match status" value="1"/>
</dbReference>
<dbReference type="RefSeq" id="WP_025079930.1">
    <property type="nucleotide sequence ID" value="NZ_AZGI01000090.1"/>
</dbReference>
<evidence type="ECO:0000256" key="10">
    <source>
        <dbReference type="ARBA" id="ARBA00023136"/>
    </source>
</evidence>
<dbReference type="InterPro" id="IPR055190">
    <property type="entry name" value="ATP-synt_VA_C"/>
</dbReference>
<evidence type="ECO:0000256" key="4">
    <source>
        <dbReference type="ARBA" id="ARBA00022475"/>
    </source>
</evidence>
<keyword evidence="7 15" id="KW-0067">ATP-binding</keyword>
<dbReference type="Gene3D" id="3.40.50.300">
    <property type="entry name" value="P-loop containing nucleotide triphosphate hydrolases"/>
    <property type="match status" value="1"/>
</dbReference>
<dbReference type="EMBL" id="AZGI01000090">
    <property type="protein sequence ID" value="KRM37251.1"/>
    <property type="molecule type" value="Genomic_DNA"/>
</dbReference>
<keyword evidence="3 15" id="KW-0813">Transport</keyword>
<proteinExistence type="inferred from homology"/>
<keyword evidence="5 15" id="KW-0547">Nucleotide-binding</keyword>
<dbReference type="Pfam" id="PF02874">
    <property type="entry name" value="ATP-synt_ab_N"/>
    <property type="match status" value="1"/>
</dbReference>
<feature type="domain" description="AAA+ ATPase" evidence="16">
    <location>
        <begin position="145"/>
        <end position="330"/>
    </location>
</feature>
<dbReference type="Gene3D" id="1.10.1140.10">
    <property type="entry name" value="Bovine Mitochondrial F1-atpase, Atp Synthase Beta Chain, Chain D, domain 3"/>
    <property type="match status" value="1"/>
</dbReference>
<dbReference type="eggNOG" id="COG0055">
    <property type="taxonomic scope" value="Bacteria"/>
</dbReference>
<dbReference type="CDD" id="cd18110">
    <property type="entry name" value="ATP-synt_F1_beta_C"/>
    <property type="match status" value="1"/>
</dbReference>
<dbReference type="AlphaFoldDB" id="A0A0R1YE40"/>
<dbReference type="GO" id="GO:0005524">
    <property type="term" value="F:ATP binding"/>
    <property type="evidence" value="ECO:0007669"/>
    <property type="project" value="UniProtKB-UniRule"/>
</dbReference>
<evidence type="ECO:0000256" key="3">
    <source>
        <dbReference type="ARBA" id="ARBA00022448"/>
    </source>
</evidence>
<comment type="subcellular location">
    <subcellularLocation>
        <location evidence="1 15">Cell membrane</location>
        <topology evidence="1 15">Peripheral membrane protein</topology>
    </subcellularLocation>
</comment>
<dbReference type="Pfam" id="PF00006">
    <property type="entry name" value="ATP-synt_ab"/>
    <property type="match status" value="1"/>
</dbReference>
<evidence type="ECO:0000256" key="1">
    <source>
        <dbReference type="ARBA" id="ARBA00004202"/>
    </source>
</evidence>
<feature type="binding site" evidence="15">
    <location>
        <begin position="153"/>
        <end position="160"/>
    </location>
    <ligand>
        <name>ATP</name>
        <dbReference type="ChEBI" id="CHEBI:30616"/>
    </ligand>
</feature>
<keyword evidence="6 15" id="KW-0375">Hydrogen ion transport</keyword>
<dbReference type="Gene3D" id="2.40.10.170">
    <property type="match status" value="1"/>
</dbReference>
<evidence type="ECO:0000256" key="11">
    <source>
        <dbReference type="ARBA" id="ARBA00023196"/>
    </source>
</evidence>
<dbReference type="CDD" id="cd18115">
    <property type="entry name" value="ATP-synt_F1_beta_N"/>
    <property type="match status" value="1"/>
</dbReference>
<dbReference type="OrthoDB" id="9801639at2"/>
<evidence type="ECO:0000256" key="7">
    <source>
        <dbReference type="ARBA" id="ARBA00022840"/>
    </source>
</evidence>
<dbReference type="GO" id="GO:0046933">
    <property type="term" value="F:proton-transporting ATP synthase activity, rotational mechanism"/>
    <property type="evidence" value="ECO:0007669"/>
    <property type="project" value="UniProtKB-UniRule"/>
</dbReference>
<evidence type="ECO:0000256" key="14">
    <source>
        <dbReference type="ARBA" id="ARBA00059242"/>
    </source>
</evidence>
<evidence type="ECO:0000256" key="9">
    <source>
        <dbReference type="ARBA" id="ARBA00023065"/>
    </source>
</evidence>
<evidence type="ECO:0000256" key="6">
    <source>
        <dbReference type="ARBA" id="ARBA00022781"/>
    </source>
</evidence>
<keyword evidence="9 15" id="KW-0406">Ion transport</keyword>
<dbReference type="SMART" id="SM00382">
    <property type="entry name" value="AAA"/>
    <property type="match status" value="1"/>
</dbReference>
<evidence type="ECO:0000259" key="16">
    <source>
        <dbReference type="SMART" id="SM00382"/>
    </source>
</evidence>
<keyword evidence="18" id="KW-1185">Reference proteome</keyword>
<keyword evidence="10 15" id="KW-0472">Membrane</keyword>
<dbReference type="GO" id="GO:0045259">
    <property type="term" value="C:proton-transporting ATP synthase complex"/>
    <property type="evidence" value="ECO:0007669"/>
    <property type="project" value="UniProtKB-KW"/>
</dbReference>
<dbReference type="HAMAP" id="MF_01347">
    <property type="entry name" value="ATP_synth_beta_bact"/>
    <property type="match status" value="1"/>
</dbReference>
<comment type="similarity">
    <text evidence="2 15">Belongs to the ATPase alpha/beta chains family.</text>
</comment>
<comment type="caution">
    <text evidence="17">The sequence shown here is derived from an EMBL/GenBank/DDBJ whole genome shotgun (WGS) entry which is preliminary data.</text>
</comment>
<dbReference type="NCBIfam" id="TIGR01039">
    <property type="entry name" value="atpD"/>
    <property type="match status" value="1"/>
</dbReference>
<comment type="catalytic activity">
    <reaction evidence="15">
        <text>ATP + H2O + 4 H(+)(in) = ADP + phosphate + 5 H(+)(out)</text>
        <dbReference type="Rhea" id="RHEA:57720"/>
        <dbReference type="ChEBI" id="CHEBI:15377"/>
        <dbReference type="ChEBI" id="CHEBI:15378"/>
        <dbReference type="ChEBI" id="CHEBI:30616"/>
        <dbReference type="ChEBI" id="CHEBI:43474"/>
        <dbReference type="ChEBI" id="CHEBI:456216"/>
        <dbReference type="EC" id="7.1.2.2"/>
    </reaction>
</comment>
<dbReference type="InterPro" id="IPR005722">
    <property type="entry name" value="ATP_synth_F1_bsu"/>
</dbReference>
<dbReference type="InterPro" id="IPR027417">
    <property type="entry name" value="P-loop_NTPase"/>
</dbReference>
<keyword evidence="4 15" id="KW-1003">Cell membrane</keyword>
<dbReference type="CDD" id="cd01133">
    <property type="entry name" value="F1-ATPase_beta_CD"/>
    <property type="match status" value="1"/>
</dbReference>
<evidence type="ECO:0000256" key="15">
    <source>
        <dbReference type="HAMAP-Rule" id="MF_01347"/>
    </source>
</evidence>
<dbReference type="GO" id="GO:0046962">
    <property type="term" value="F:sodium-transporting ATPase activity, rotational mechanism"/>
    <property type="evidence" value="ECO:0007669"/>
    <property type="project" value="UniProtKB-EC"/>
</dbReference>
<evidence type="ECO:0000256" key="2">
    <source>
        <dbReference type="ARBA" id="ARBA00008936"/>
    </source>
</evidence>
<evidence type="ECO:0000256" key="12">
    <source>
        <dbReference type="ARBA" id="ARBA00023310"/>
    </source>
</evidence>
<keyword evidence="12 15" id="KW-0066">ATP synthesis</keyword>
<dbReference type="Proteomes" id="UP000051223">
    <property type="component" value="Unassembled WGS sequence"/>
</dbReference>